<dbReference type="OrthoDB" id="279010at2"/>
<dbReference type="GO" id="GO:0045892">
    <property type="term" value="P:negative regulation of DNA-templated transcription"/>
    <property type="evidence" value="ECO:0007669"/>
    <property type="project" value="InterPro"/>
</dbReference>
<protein>
    <submittedName>
        <fullName evidence="5">Penicillinase repressor</fullName>
    </submittedName>
</protein>
<name>W0RGP9_9BACT</name>
<dbReference type="InterPro" id="IPR036388">
    <property type="entry name" value="WH-like_DNA-bd_sf"/>
</dbReference>
<comment type="similarity">
    <text evidence="1">Belongs to the BlaI transcriptional regulatory family.</text>
</comment>
<dbReference type="InParanoid" id="W0RGP9"/>
<dbReference type="InterPro" id="IPR036390">
    <property type="entry name" value="WH_DNA-bd_sf"/>
</dbReference>
<evidence type="ECO:0000256" key="2">
    <source>
        <dbReference type="ARBA" id="ARBA00023015"/>
    </source>
</evidence>
<dbReference type="SUPFAM" id="SSF46785">
    <property type="entry name" value="Winged helix' DNA-binding domain"/>
    <property type="match status" value="1"/>
</dbReference>
<dbReference type="Pfam" id="PF03965">
    <property type="entry name" value="Penicillinase_R"/>
    <property type="match status" value="1"/>
</dbReference>
<dbReference type="RefSeq" id="WP_025411006.1">
    <property type="nucleotide sequence ID" value="NZ_CP007128.1"/>
</dbReference>
<accession>W0RGP9</accession>
<dbReference type="AlphaFoldDB" id="W0RGP9"/>
<proteinExistence type="inferred from homology"/>
<evidence type="ECO:0000313" key="5">
    <source>
        <dbReference type="EMBL" id="AHG89510.1"/>
    </source>
</evidence>
<dbReference type="Gene3D" id="1.10.10.10">
    <property type="entry name" value="Winged helix-like DNA-binding domain superfamily/Winged helix DNA-binding domain"/>
    <property type="match status" value="1"/>
</dbReference>
<evidence type="ECO:0000313" key="6">
    <source>
        <dbReference type="Proteomes" id="UP000019151"/>
    </source>
</evidence>
<keyword evidence="2" id="KW-0805">Transcription regulation</keyword>
<dbReference type="HOGENOM" id="CLU_119090_4_1_0"/>
<evidence type="ECO:0000256" key="4">
    <source>
        <dbReference type="ARBA" id="ARBA00023163"/>
    </source>
</evidence>
<dbReference type="KEGG" id="gba:J421_1973"/>
<organism evidence="5 6">
    <name type="scientific">Gemmatirosa kalamazoonensis</name>
    <dbReference type="NCBI Taxonomy" id="861299"/>
    <lineage>
        <taxon>Bacteria</taxon>
        <taxon>Pseudomonadati</taxon>
        <taxon>Gemmatimonadota</taxon>
        <taxon>Gemmatimonadia</taxon>
        <taxon>Gemmatimonadales</taxon>
        <taxon>Gemmatimonadaceae</taxon>
        <taxon>Gemmatirosa</taxon>
    </lineage>
</organism>
<sequence length="131" mass="14587">MSTAPHADLGPRERQIMEIVYRRGQATAEEVRAELPDAVSNSAVRGMLRLLEEKGLLRHEQCGVRYVYLPTRDTEQVRRSALRNVVGTFFNDSASAAVAAMLGVYEDRLTDDELERLSAIIDDARRRGGAA</sequence>
<keyword evidence="4" id="KW-0804">Transcription</keyword>
<dbReference type="STRING" id="861299.J421_1973"/>
<dbReference type="InterPro" id="IPR005650">
    <property type="entry name" value="BlaI_family"/>
</dbReference>
<reference evidence="5 6" key="1">
    <citation type="journal article" date="2014" name="Genome Announc.">
        <title>Genome Sequence and Methylome of Soil Bacterium Gemmatirosa kalamazoonensis KBS708T, a Member of the Rarely Cultivated Gemmatimonadetes Phylum.</title>
        <authorList>
            <person name="Debruyn J.M."/>
            <person name="Radosevich M."/>
            <person name="Wommack K.E."/>
            <person name="Polson S.W."/>
            <person name="Hauser L.J."/>
            <person name="Fawaz M.N."/>
            <person name="Korlach J."/>
            <person name="Tsai Y.C."/>
        </authorList>
    </citation>
    <scope>NUCLEOTIDE SEQUENCE [LARGE SCALE GENOMIC DNA]</scope>
    <source>
        <strain evidence="5 6">KBS708</strain>
    </source>
</reference>
<keyword evidence="3" id="KW-0238">DNA-binding</keyword>
<dbReference type="eggNOG" id="COG3682">
    <property type="taxonomic scope" value="Bacteria"/>
</dbReference>
<evidence type="ECO:0000256" key="1">
    <source>
        <dbReference type="ARBA" id="ARBA00011046"/>
    </source>
</evidence>
<keyword evidence="6" id="KW-1185">Reference proteome</keyword>
<evidence type="ECO:0000256" key="3">
    <source>
        <dbReference type="ARBA" id="ARBA00023125"/>
    </source>
</evidence>
<dbReference type="Proteomes" id="UP000019151">
    <property type="component" value="Chromosome"/>
</dbReference>
<gene>
    <name evidence="5" type="ORF">J421_1973</name>
</gene>
<dbReference type="GO" id="GO:0003677">
    <property type="term" value="F:DNA binding"/>
    <property type="evidence" value="ECO:0007669"/>
    <property type="project" value="UniProtKB-KW"/>
</dbReference>
<dbReference type="EMBL" id="CP007128">
    <property type="protein sequence ID" value="AHG89510.1"/>
    <property type="molecule type" value="Genomic_DNA"/>
</dbReference>